<dbReference type="PANTHER" id="PTHR22911:SF137">
    <property type="entry name" value="SOLUTE CARRIER FAMILY 35 MEMBER G2-RELATED"/>
    <property type="match status" value="1"/>
</dbReference>
<evidence type="ECO:0000256" key="3">
    <source>
        <dbReference type="SAM" id="Phobius"/>
    </source>
</evidence>
<dbReference type="SUPFAM" id="SSF103481">
    <property type="entry name" value="Multidrug resistance efflux transporter EmrE"/>
    <property type="match status" value="2"/>
</dbReference>
<reference evidence="6" key="1">
    <citation type="journal article" date="2019" name="Int. J. Syst. Evol. Microbiol.">
        <title>The Global Catalogue of Microorganisms (GCM) 10K type strain sequencing project: providing services to taxonomists for standard genome sequencing and annotation.</title>
        <authorList>
            <consortium name="The Broad Institute Genomics Platform"/>
            <consortium name="The Broad Institute Genome Sequencing Center for Infectious Disease"/>
            <person name="Wu L."/>
            <person name="Ma J."/>
        </authorList>
    </citation>
    <scope>NUCLEOTIDE SEQUENCE [LARGE SCALE GENOMIC DNA]</scope>
    <source>
        <strain evidence="6">JCM 18302</strain>
    </source>
</reference>
<feature type="domain" description="EamA" evidence="4">
    <location>
        <begin position="188"/>
        <end position="323"/>
    </location>
</feature>
<sequence length="325" mass="31404">MLGVVLAVVASVAYGLSDVLSGSAVRRHSTASVALWSQLTGLALLGLAALVVRPALSWPVVGWGLAAGALAAVALLLFYTALQRGRTAVVAPVAGSGVVVPVVAGLLGGEPLAWPAILGVGSVIAGVLVVAATGSGDGPDASGSPEPADRPHRRLIRSSPGRTHPAPADDRCVPEHGTSSTRSSAVPAVLAAAGFGGFFVLLDLATTAAGGRGSAGPTLAVALTVQAGALLVTLLAAAGHTRACLAPRPQLLLAAGAVGLVDVVGDLALVVAVGIGPLAVVGPLGSLDPVVTVLIAVAALGERLRAVQAVGVAAVLAGGVLVATG</sequence>
<comment type="similarity">
    <text evidence="1">Belongs to the EamA transporter family.</text>
</comment>
<dbReference type="EMBL" id="BAABJO010000002">
    <property type="protein sequence ID" value="GAA5112657.1"/>
    <property type="molecule type" value="Genomic_DNA"/>
</dbReference>
<evidence type="ECO:0000313" key="5">
    <source>
        <dbReference type="EMBL" id="GAA5112657.1"/>
    </source>
</evidence>
<dbReference type="PANTHER" id="PTHR22911">
    <property type="entry name" value="ACYL-MALONYL CONDENSING ENZYME-RELATED"/>
    <property type="match status" value="1"/>
</dbReference>
<dbReference type="Pfam" id="PF00892">
    <property type="entry name" value="EamA"/>
    <property type="match status" value="2"/>
</dbReference>
<feature type="transmembrane region" description="Helical" evidence="3">
    <location>
        <begin position="251"/>
        <end position="271"/>
    </location>
</feature>
<accession>A0ABP9NBR1</accession>
<feature type="transmembrane region" description="Helical" evidence="3">
    <location>
        <begin position="306"/>
        <end position="324"/>
    </location>
</feature>
<comment type="caution">
    <text evidence="5">The sequence shown here is derived from an EMBL/GenBank/DDBJ whole genome shotgun (WGS) entry which is preliminary data.</text>
</comment>
<feature type="transmembrane region" description="Helical" evidence="3">
    <location>
        <begin position="33"/>
        <end position="53"/>
    </location>
</feature>
<feature type="transmembrane region" description="Helical" evidence="3">
    <location>
        <begin position="114"/>
        <end position="134"/>
    </location>
</feature>
<proteinExistence type="inferred from homology"/>
<dbReference type="RefSeq" id="WP_345603202.1">
    <property type="nucleotide sequence ID" value="NZ_BAABJO010000002.1"/>
</dbReference>
<keyword evidence="3" id="KW-0812">Transmembrane</keyword>
<organism evidence="5 6">
    <name type="scientific">Pseudonocardia adelaidensis</name>
    <dbReference type="NCBI Taxonomy" id="648754"/>
    <lineage>
        <taxon>Bacteria</taxon>
        <taxon>Bacillati</taxon>
        <taxon>Actinomycetota</taxon>
        <taxon>Actinomycetes</taxon>
        <taxon>Pseudonocardiales</taxon>
        <taxon>Pseudonocardiaceae</taxon>
        <taxon>Pseudonocardia</taxon>
    </lineage>
</organism>
<keyword evidence="6" id="KW-1185">Reference proteome</keyword>
<keyword evidence="3" id="KW-0472">Membrane</keyword>
<keyword evidence="3" id="KW-1133">Transmembrane helix</keyword>
<feature type="transmembrane region" description="Helical" evidence="3">
    <location>
        <begin position="185"/>
        <end position="206"/>
    </location>
</feature>
<feature type="domain" description="EamA" evidence="4">
    <location>
        <begin position="2"/>
        <end position="130"/>
    </location>
</feature>
<dbReference type="Proteomes" id="UP001500804">
    <property type="component" value="Unassembled WGS sequence"/>
</dbReference>
<feature type="transmembrane region" description="Helical" evidence="3">
    <location>
        <begin position="278"/>
        <end position="300"/>
    </location>
</feature>
<dbReference type="InterPro" id="IPR037185">
    <property type="entry name" value="EmrE-like"/>
</dbReference>
<feature type="compositionally biased region" description="Low complexity" evidence="2">
    <location>
        <begin position="136"/>
        <end position="145"/>
    </location>
</feature>
<protein>
    <recommendedName>
        <fullName evidence="4">EamA domain-containing protein</fullName>
    </recommendedName>
</protein>
<evidence type="ECO:0000256" key="1">
    <source>
        <dbReference type="ARBA" id="ARBA00007362"/>
    </source>
</evidence>
<evidence type="ECO:0000313" key="6">
    <source>
        <dbReference type="Proteomes" id="UP001500804"/>
    </source>
</evidence>
<feature type="transmembrane region" description="Helical" evidence="3">
    <location>
        <begin position="60"/>
        <end position="82"/>
    </location>
</feature>
<feature type="transmembrane region" description="Helical" evidence="3">
    <location>
        <begin position="218"/>
        <end position="239"/>
    </location>
</feature>
<dbReference type="InterPro" id="IPR000620">
    <property type="entry name" value="EamA_dom"/>
</dbReference>
<feature type="region of interest" description="Disordered" evidence="2">
    <location>
        <begin position="136"/>
        <end position="181"/>
    </location>
</feature>
<evidence type="ECO:0000259" key="4">
    <source>
        <dbReference type="Pfam" id="PF00892"/>
    </source>
</evidence>
<gene>
    <name evidence="5" type="ORF">GCM10023320_07200</name>
</gene>
<feature type="transmembrane region" description="Helical" evidence="3">
    <location>
        <begin position="88"/>
        <end position="107"/>
    </location>
</feature>
<evidence type="ECO:0000256" key="2">
    <source>
        <dbReference type="SAM" id="MobiDB-lite"/>
    </source>
</evidence>
<name>A0ABP9NBR1_9PSEU</name>